<reference evidence="1 2" key="1">
    <citation type="submission" date="2009-01" db="EMBL/GenBank/DDBJ databases">
        <authorList>
            <person name="Qin X."/>
            <person name="Bachman B."/>
            <person name="Battles P."/>
            <person name="Bell A."/>
            <person name="Bess C."/>
            <person name="Bickham C."/>
            <person name="Chaboub L."/>
            <person name="Chen D."/>
            <person name="Coyle M."/>
            <person name="Deiros D.R."/>
            <person name="Dinh H."/>
            <person name="Forbes L."/>
            <person name="Fowler G."/>
            <person name="Francisco L."/>
            <person name="Fu Q."/>
            <person name="Gubbala S."/>
            <person name="Hale W."/>
            <person name="Han Y."/>
            <person name="Hemphill L."/>
            <person name="Highlander S.K."/>
            <person name="Hirani K."/>
            <person name="Hogues M."/>
            <person name="Jackson L."/>
            <person name="Jakkamsetti A."/>
            <person name="Javaid M."/>
            <person name="Jiang H."/>
            <person name="Korchina V."/>
            <person name="Kovar C."/>
            <person name="Lara F."/>
            <person name="Lee S."/>
            <person name="Mata R."/>
            <person name="Mathew T."/>
            <person name="Moen C."/>
            <person name="Morales K."/>
            <person name="Munidasa M."/>
            <person name="Nazareth L."/>
            <person name="Ngo R."/>
            <person name="Nguyen L."/>
            <person name="Okwuonu G."/>
            <person name="Ongeri F."/>
            <person name="Patil S."/>
            <person name="Petrosino J."/>
            <person name="Pham C."/>
            <person name="Pham P."/>
            <person name="Pu L.-L."/>
            <person name="Puazo M."/>
            <person name="Raj R."/>
            <person name="Reid J."/>
            <person name="Rouhana J."/>
            <person name="Saada N."/>
            <person name="Shang Y."/>
            <person name="Simmons D."/>
            <person name="Thornton R."/>
            <person name="Warren J."/>
            <person name="Weissenberger G."/>
            <person name="Zhang J."/>
            <person name="Zhang L."/>
            <person name="Zhou C."/>
            <person name="Zhu D."/>
            <person name="Muzny D."/>
            <person name="Worley K."/>
            <person name="Gibbs R."/>
        </authorList>
    </citation>
    <scope>NUCLEOTIDE SEQUENCE [LARGE SCALE GENOMIC DNA]</scope>
    <source>
        <strain evidence="2">ATCC 8290 / DSM 20176 / CCUG 30140 / JCM 1155 / KCTC 3500 / NBRC 15886 / NCIMB 8040 / NRRL B-1843 / 9</strain>
    </source>
</reference>
<dbReference type="HOGENOM" id="CLU_2046674_0_0_9"/>
<organism evidence="1 2">
    <name type="scientific">Lentilactobacillus hilgardii (strain ATCC 8290 / DSM 20176 / CCUG 30140 / JCM 1155 / KCTC 3500 / NBRC 15886 / NCIMB 8040 / NRRL B-1843 / 9)</name>
    <dbReference type="NCBI Taxonomy" id="1423757"/>
    <lineage>
        <taxon>Bacteria</taxon>
        <taxon>Bacillati</taxon>
        <taxon>Bacillota</taxon>
        <taxon>Bacilli</taxon>
        <taxon>Lactobacillales</taxon>
        <taxon>Lactobacillaceae</taxon>
        <taxon>Lentilactobacillus</taxon>
    </lineage>
</organism>
<name>C0XK97_LENH9</name>
<proteinExistence type="predicted"/>
<dbReference type="EMBL" id="ACGP01000152">
    <property type="protein sequence ID" value="EEI24207.1"/>
    <property type="molecule type" value="Genomic_DNA"/>
</dbReference>
<sequence length="120" mass="14125">MTAIATLAFVPALGNTTQAATWYHGTPKIFWGKWKSPYPPMHTTWKMSIGRTYVHNGLSDPDFYNHAKYKYLGHHVYKVYGENPFYHSYGAIYLKWYNHNKIGTNYPHTPAKYTTIYHRY</sequence>
<gene>
    <name evidence="1" type="ORF">HMPREF0519_1658</name>
</gene>
<comment type="caution">
    <text evidence="1">The sequence shown here is derived from an EMBL/GenBank/DDBJ whole genome shotgun (WGS) entry which is preliminary data.</text>
</comment>
<protein>
    <submittedName>
        <fullName evidence="1">Uncharacterized protein</fullName>
    </submittedName>
</protein>
<dbReference type="RefSeq" id="WP_003634805.1">
    <property type="nucleotide sequence ID" value="NZ_AZDF01000063.1"/>
</dbReference>
<evidence type="ECO:0000313" key="1">
    <source>
        <dbReference type="EMBL" id="EEI24207.1"/>
    </source>
</evidence>
<dbReference type="AlphaFoldDB" id="C0XK97"/>
<dbReference type="Proteomes" id="UP000003752">
    <property type="component" value="Unassembled WGS sequence"/>
</dbReference>
<keyword evidence="2" id="KW-1185">Reference proteome</keyword>
<evidence type="ECO:0000313" key="2">
    <source>
        <dbReference type="Proteomes" id="UP000003752"/>
    </source>
</evidence>
<accession>C0XK97</accession>